<evidence type="ECO:0000256" key="1">
    <source>
        <dbReference type="SAM" id="MobiDB-lite"/>
    </source>
</evidence>
<keyword evidence="3" id="KW-1185">Reference proteome</keyword>
<dbReference type="AlphaFoldDB" id="A0A077ZMB7"/>
<reference evidence="2" key="2">
    <citation type="submission" date="2014-03" db="EMBL/GenBank/DDBJ databases">
        <title>The whipworm genome and dual-species transcriptomics of an intimate host-pathogen interaction.</title>
        <authorList>
            <person name="Foth B.J."/>
            <person name="Tsai I.J."/>
            <person name="Reid A.J."/>
            <person name="Bancroft A.J."/>
            <person name="Nichol S."/>
            <person name="Tracey A."/>
            <person name="Holroyd N."/>
            <person name="Cotton J.A."/>
            <person name="Stanley E.J."/>
            <person name="Zarowiecki M."/>
            <person name="Liu J.Z."/>
            <person name="Huckvale T."/>
            <person name="Cooper P.J."/>
            <person name="Grencis R.K."/>
            <person name="Berriman M."/>
        </authorList>
    </citation>
    <scope>NUCLEOTIDE SEQUENCE [LARGE SCALE GENOMIC DNA]</scope>
</reference>
<gene>
    <name evidence="2" type="ORF">TTRE_0000928701</name>
</gene>
<protein>
    <submittedName>
        <fullName evidence="2">Uncharacterized protein</fullName>
    </submittedName>
</protein>
<feature type="compositionally biased region" description="Basic and acidic residues" evidence="1">
    <location>
        <begin position="36"/>
        <end position="56"/>
    </location>
</feature>
<name>A0A077ZMB7_TRITR</name>
<feature type="non-terminal residue" evidence="2">
    <location>
        <position position="468"/>
    </location>
</feature>
<feature type="region of interest" description="Disordered" evidence="1">
    <location>
        <begin position="433"/>
        <end position="468"/>
    </location>
</feature>
<dbReference type="Proteomes" id="UP000030665">
    <property type="component" value="Unassembled WGS sequence"/>
</dbReference>
<evidence type="ECO:0000313" key="2">
    <source>
        <dbReference type="EMBL" id="CDW60883.1"/>
    </source>
</evidence>
<feature type="region of interest" description="Disordered" evidence="1">
    <location>
        <begin position="34"/>
        <end position="56"/>
    </location>
</feature>
<feature type="compositionally biased region" description="Basic and acidic residues" evidence="1">
    <location>
        <begin position="433"/>
        <end position="446"/>
    </location>
</feature>
<evidence type="ECO:0000313" key="3">
    <source>
        <dbReference type="Proteomes" id="UP000030665"/>
    </source>
</evidence>
<dbReference type="EMBL" id="HG807512">
    <property type="protein sequence ID" value="CDW60883.1"/>
    <property type="molecule type" value="Genomic_DNA"/>
</dbReference>
<organism evidence="2 3">
    <name type="scientific">Trichuris trichiura</name>
    <name type="common">Whipworm</name>
    <name type="synonym">Trichocephalus trichiurus</name>
    <dbReference type="NCBI Taxonomy" id="36087"/>
    <lineage>
        <taxon>Eukaryota</taxon>
        <taxon>Metazoa</taxon>
        <taxon>Ecdysozoa</taxon>
        <taxon>Nematoda</taxon>
        <taxon>Enoplea</taxon>
        <taxon>Dorylaimia</taxon>
        <taxon>Trichinellida</taxon>
        <taxon>Trichuridae</taxon>
        <taxon>Trichuris</taxon>
    </lineage>
</organism>
<reference evidence="2" key="1">
    <citation type="submission" date="2014-01" db="EMBL/GenBank/DDBJ databases">
        <authorList>
            <person name="Aslett M."/>
        </authorList>
    </citation>
    <scope>NUCLEOTIDE SEQUENCE</scope>
</reference>
<sequence length="468" mass="51875">MDYDGHFKGGARKFLPIYQKEVSEEKEVVVKGGCGAKEEEKKEPREKRSSGEKCDDLRGVGPGYEKSYLDYAGKFKGGARKFLPIYKKQSSAEKEVVIKGGAAPCPKCVFTAKDRSILSGKFKGGARKFLSIYQKEVSEEKEVVVNGGCGAREEETEALEYESMKLYLAALLFGIAFAGDDDKRLKGVGPGYEKSYLDYAGKFKGGARKFLPIYQKEVSEEKEIVVKGGCGAKEEEKKEPREKRCSGGKSCDLRGVGPGYEKSYLDYDGHFKGGARKFLPIYQKQVSEEKEIVVKGGAKEEKKEPREKRSCGGKGCDLRGVGPGYEKSYLDYAGKFKGGARKFLPIYQKEVSEEKEVVVKGGCGAKEEEKKEPREKRSCGEKCDHLRGVGPGYEKSYLDYAGKFKGGARKFLPIYQKEVSEEKEVVVKGGCGAKEEEKKEPREKRCSGGKSCDLRGVGPGYEKSYLDY</sequence>
<proteinExistence type="predicted"/>
<accession>A0A077ZMB7</accession>
<dbReference type="OrthoDB" id="5943595at2759"/>